<organism evidence="1 2">
    <name type="scientific">Citrobacter amalonaticus Y19</name>
    <dbReference type="NCBI Taxonomy" id="1261127"/>
    <lineage>
        <taxon>Bacteria</taxon>
        <taxon>Pseudomonadati</taxon>
        <taxon>Pseudomonadota</taxon>
        <taxon>Gammaproteobacteria</taxon>
        <taxon>Enterobacterales</taxon>
        <taxon>Enterobacteriaceae</taxon>
        <taxon>Citrobacter</taxon>
    </lineage>
</organism>
<accession>A0A0F6U0K5</accession>
<sequence length="297" mass="33566">MHDLQNSLTSKNTNIIRAEFENMLSARGTSIGRYDTNAGMNSGEYIGKGIQREWVGYLLNHTSSGHTVTAFEPVYSTPLKIRPDPQFRKIAGHQAKAKNVFESYDEAYLTAAIDSEEYCKPFWVYQNADDGHYSISTRGFTNANAPASIPSDNRIDIAQMKMGYPMLDYCHNIMPSSVVRLGFNGRVFTQGKYYYTNEEVFSWLSRNPDSAVFITFPKVNQTDRSELMSTMKREFLNSWGLFSYYRWLGRSTALLALSPVSSNASVKLRSSNAHFFKNAMLAVNTIIPKVNKISSPE</sequence>
<geneLocation type="plasmid" evidence="1">
    <name>unnamed</name>
</geneLocation>
<dbReference type="KEGG" id="cama:F384_27025"/>
<dbReference type="AlphaFoldDB" id="A0A0F6U0K5"/>
<keyword evidence="1" id="KW-0614">Plasmid</keyword>
<dbReference type="PATRIC" id="fig|1261127.3.peg.5609"/>
<gene>
    <name evidence="1" type="ORF">F384_27025</name>
</gene>
<dbReference type="OrthoDB" id="6625161at2"/>
<proteinExistence type="predicted"/>
<evidence type="ECO:0000313" key="2">
    <source>
        <dbReference type="Proteomes" id="UP000034085"/>
    </source>
</evidence>
<reference evidence="1 2" key="1">
    <citation type="submission" date="2015-03" db="EMBL/GenBank/DDBJ databases">
        <title>Complete genome sequence of Citrobacter amalonaticus Y19.</title>
        <authorList>
            <person name="Park S."/>
        </authorList>
    </citation>
    <scope>NUCLEOTIDE SEQUENCE [LARGE SCALE GENOMIC DNA]</scope>
    <source>
        <strain evidence="1 2">Y19</strain>
        <plasmid evidence="2">Plasmid</plasmid>
    </source>
</reference>
<dbReference type="RefSeq" id="WP_046499150.1">
    <property type="nucleotide sequence ID" value="NZ_CP011133.1"/>
</dbReference>
<dbReference type="EMBL" id="CP011133">
    <property type="protein sequence ID" value="AKE62204.1"/>
    <property type="molecule type" value="Genomic_DNA"/>
</dbReference>
<dbReference type="HOGENOM" id="CLU_945607_0_0_6"/>
<evidence type="ECO:0000313" key="1">
    <source>
        <dbReference type="EMBL" id="AKE62204.1"/>
    </source>
</evidence>
<name>A0A0F6U0K5_CITAM</name>
<protein>
    <submittedName>
        <fullName evidence="1">Uncharacterized protein</fullName>
    </submittedName>
</protein>
<dbReference type="Proteomes" id="UP000034085">
    <property type="component" value="Plasmid"/>
</dbReference>